<dbReference type="InterPro" id="IPR050714">
    <property type="entry name" value="Cobalamin_biosynth_MTase"/>
</dbReference>
<dbReference type="InterPro" id="IPR012818">
    <property type="entry name" value="CbiE"/>
</dbReference>
<evidence type="ECO:0000256" key="5">
    <source>
        <dbReference type="ARBA" id="ARBA00022691"/>
    </source>
</evidence>
<reference evidence="8" key="2">
    <citation type="submission" date="2011-01" db="EMBL/GenBank/DDBJ databases">
        <title>The complete genome of Deinococcus maricopensis DSM 21211.</title>
        <authorList>
            <consortium name="US DOE Joint Genome Institute (JGI-PGF)"/>
            <person name="Lucas S."/>
            <person name="Copeland A."/>
            <person name="Lapidus A."/>
            <person name="Goodwin L."/>
            <person name="Pitluck S."/>
            <person name="Kyrpides N."/>
            <person name="Mavromatis K."/>
            <person name="Pagani I."/>
            <person name="Ivanova N."/>
            <person name="Ovchinnikova G."/>
            <person name="Zeytun A."/>
            <person name="Detter J.C."/>
            <person name="Han C."/>
            <person name="Land M."/>
            <person name="Hauser L."/>
            <person name="Markowitz V."/>
            <person name="Cheng J.-F."/>
            <person name="Hugenholtz P."/>
            <person name="Woyke T."/>
            <person name="Wu D."/>
            <person name="Pukall R."/>
            <person name="Gehrich-Schroeter G."/>
            <person name="Brambilla E."/>
            <person name="Klenk H.-P."/>
            <person name="Eisen J.A."/>
        </authorList>
    </citation>
    <scope>NUCLEOTIDE SEQUENCE [LARGE SCALE GENOMIC DNA]</scope>
    <source>
        <strain evidence="8">DSM 21211 / LMG 22137 / NRRL B-23946 / LB-34</strain>
    </source>
</reference>
<dbReference type="EMBL" id="CP002454">
    <property type="protein sequence ID" value="ADV65865.1"/>
    <property type="molecule type" value="Genomic_DNA"/>
</dbReference>
<evidence type="ECO:0000256" key="1">
    <source>
        <dbReference type="ARBA" id="ARBA00004953"/>
    </source>
</evidence>
<keyword evidence="5" id="KW-0949">S-adenosyl-L-methionine</keyword>
<name>E8U428_DEIML</name>
<dbReference type="Gene3D" id="3.40.1010.10">
    <property type="entry name" value="Cobalt-precorrin-4 Transmethylase, Domain 1"/>
    <property type="match status" value="1"/>
</dbReference>
<proteinExistence type="predicted"/>
<reference evidence="7 8" key="1">
    <citation type="journal article" date="2011" name="Stand. Genomic Sci.">
        <title>Complete genome sequence of Deinococcus maricopensis type strain (LB-34).</title>
        <authorList>
            <person name="Pukall R."/>
            <person name="Zeytun A."/>
            <person name="Lucas S."/>
            <person name="Lapidus A."/>
            <person name="Hammon N."/>
            <person name="Deshpande S."/>
            <person name="Nolan M."/>
            <person name="Cheng J.F."/>
            <person name="Pitluck S."/>
            <person name="Liolios K."/>
            <person name="Pagani I."/>
            <person name="Mikhailova N."/>
            <person name="Ivanova N."/>
            <person name="Mavromatis K."/>
            <person name="Pati A."/>
            <person name="Tapia R."/>
            <person name="Han C."/>
            <person name="Goodwin L."/>
            <person name="Chen A."/>
            <person name="Palaniappan K."/>
            <person name="Land M."/>
            <person name="Hauser L."/>
            <person name="Chang Y.J."/>
            <person name="Jeffries C.D."/>
            <person name="Brambilla E.M."/>
            <person name="Rohde M."/>
            <person name="Goker M."/>
            <person name="Detter J.C."/>
            <person name="Woyke T."/>
            <person name="Bristow J."/>
            <person name="Eisen J.A."/>
            <person name="Markowitz V."/>
            <person name="Hugenholtz P."/>
            <person name="Kyrpides N.C."/>
            <person name="Klenk H.P."/>
        </authorList>
    </citation>
    <scope>NUCLEOTIDE SEQUENCE [LARGE SCALE GENOMIC DNA]</scope>
    <source>
        <strain evidence="8">DSM 21211 / LMG 22137 / NRRL B-23946 / LB-34</strain>
    </source>
</reference>
<keyword evidence="2" id="KW-0169">Cobalamin biosynthesis</keyword>
<evidence type="ECO:0000313" key="7">
    <source>
        <dbReference type="EMBL" id="ADV65865.1"/>
    </source>
</evidence>
<dbReference type="Proteomes" id="UP000008635">
    <property type="component" value="Chromosome"/>
</dbReference>
<dbReference type="InterPro" id="IPR000878">
    <property type="entry name" value="4pyrrol_Mease"/>
</dbReference>
<dbReference type="Pfam" id="PF00590">
    <property type="entry name" value="TP_methylase"/>
    <property type="match status" value="1"/>
</dbReference>
<dbReference type="GO" id="GO:0032259">
    <property type="term" value="P:methylation"/>
    <property type="evidence" value="ECO:0007669"/>
    <property type="project" value="UniProtKB-KW"/>
</dbReference>
<feature type="domain" description="Tetrapyrrole methylase" evidence="6">
    <location>
        <begin position="1"/>
        <end position="201"/>
    </location>
</feature>
<evidence type="ECO:0000256" key="2">
    <source>
        <dbReference type="ARBA" id="ARBA00022573"/>
    </source>
</evidence>
<dbReference type="UniPathway" id="UPA00148"/>
<evidence type="ECO:0000256" key="3">
    <source>
        <dbReference type="ARBA" id="ARBA00022603"/>
    </source>
</evidence>
<dbReference type="PANTHER" id="PTHR43182">
    <property type="entry name" value="COBALT-PRECORRIN-6B C(15)-METHYLTRANSFERASE (DECARBOXYLATING)"/>
    <property type="match status" value="1"/>
</dbReference>
<dbReference type="GO" id="GO:0009236">
    <property type="term" value="P:cobalamin biosynthetic process"/>
    <property type="evidence" value="ECO:0007669"/>
    <property type="project" value="UniProtKB-UniPathway"/>
</dbReference>
<evidence type="ECO:0000313" key="8">
    <source>
        <dbReference type="Proteomes" id="UP000008635"/>
    </source>
</evidence>
<organism evidence="7 8">
    <name type="scientific">Deinococcus maricopensis (strain DSM 21211 / LMG 22137 / NRRL B-23946 / LB-34)</name>
    <dbReference type="NCBI Taxonomy" id="709986"/>
    <lineage>
        <taxon>Bacteria</taxon>
        <taxon>Thermotogati</taxon>
        <taxon>Deinococcota</taxon>
        <taxon>Deinococci</taxon>
        <taxon>Deinococcales</taxon>
        <taxon>Deinococcaceae</taxon>
        <taxon>Deinococcus</taxon>
    </lineage>
</organism>
<keyword evidence="4 7" id="KW-0808">Transferase</keyword>
<dbReference type="PANTHER" id="PTHR43182:SF1">
    <property type="entry name" value="COBALT-PRECORRIN-7 C(5)-METHYLTRANSFERASE"/>
    <property type="match status" value="1"/>
</dbReference>
<dbReference type="eggNOG" id="COG2241">
    <property type="taxonomic scope" value="Bacteria"/>
</dbReference>
<dbReference type="InterPro" id="IPR014777">
    <property type="entry name" value="4pyrrole_Mease_sub1"/>
</dbReference>
<dbReference type="NCBIfam" id="TIGR02467">
    <property type="entry name" value="CbiE"/>
    <property type="match status" value="1"/>
</dbReference>
<dbReference type="InterPro" id="IPR035996">
    <property type="entry name" value="4pyrrol_Methylase_sf"/>
</dbReference>
<evidence type="ECO:0000259" key="6">
    <source>
        <dbReference type="Pfam" id="PF00590"/>
    </source>
</evidence>
<keyword evidence="3 7" id="KW-0489">Methyltransferase</keyword>
<dbReference type="AlphaFoldDB" id="E8U428"/>
<protein>
    <submittedName>
        <fullName evidence="7">Precorrin-6y C5,15-methyltransferase (Decarboxylating), CbiE subunit</fullName>
    </submittedName>
</protein>
<dbReference type="SUPFAM" id="SSF53790">
    <property type="entry name" value="Tetrapyrrole methylase"/>
    <property type="match status" value="1"/>
</dbReference>
<sequence length="228" mass="25299">MITCVGAGPGHLDFLTRGGAQRIADADVVAGFTYVVDLVRPLIRPDATVITMGYRDQTEKLEETAALHHAGKSCAVVFMGDIHFSGFQFLERVEKACGHRVETFPGISSAQVLASRTRVCFDETTFVTFHRRGDLTPFKTHLVHALQDGRNAIVIPRPWDFMPKDVAAYLIAHRIRPEQPVEVWEHLTSVDAQWTGTLGNLTADFSDISIMLIRTMTPFATGLEGEQF</sequence>
<keyword evidence="8" id="KW-1185">Reference proteome</keyword>
<gene>
    <name evidence="7" type="ordered locus">Deima_0201</name>
</gene>
<comment type="pathway">
    <text evidence="1">Cofactor biosynthesis; adenosylcobalamin biosynthesis.</text>
</comment>
<dbReference type="NCBIfam" id="NF004457">
    <property type="entry name" value="PRK05787.1-5"/>
    <property type="match status" value="1"/>
</dbReference>
<dbReference type="HOGENOM" id="CLU_089162_1_0_0"/>
<evidence type="ECO:0000256" key="4">
    <source>
        <dbReference type="ARBA" id="ARBA00022679"/>
    </source>
</evidence>
<dbReference type="CDD" id="cd11644">
    <property type="entry name" value="Precorrin-6Y-MT"/>
    <property type="match status" value="1"/>
</dbReference>
<dbReference type="GO" id="GO:0008276">
    <property type="term" value="F:protein methyltransferase activity"/>
    <property type="evidence" value="ECO:0007669"/>
    <property type="project" value="InterPro"/>
</dbReference>
<accession>E8U428</accession>
<dbReference type="RefSeq" id="WP_013555370.1">
    <property type="nucleotide sequence ID" value="NC_014958.1"/>
</dbReference>
<dbReference type="STRING" id="709986.Deima_0201"/>
<dbReference type="KEGG" id="dmr:Deima_0201"/>